<keyword evidence="1" id="KW-0812">Transmembrane</keyword>
<gene>
    <name evidence="2" type="ORF">FCALED_LOCUS3384</name>
</gene>
<keyword evidence="3" id="KW-1185">Reference proteome</keyword>
<keyword evidence="1" id="KW-0472">Membrane</keyword>
<dbReference type="EMBL" id="CAJVPQ010000589">
    <property type="protein sequence ID" value="CAG8494482.1"/>
    <property type="molecule type" value="Genomic_DNA"/>
</dbReference>
<feature type="transmembrane region" description="Helical" evidence="1">
    <location>
        <begin position="110"/>
        <end position="131"/>
    </location>
</feature>
<feature type="transmembrane region" description="Helical" evidence="1">
    <location>
        <begin position="76"/>
        <end position="98"/>
    </location>
</feature>
<sequence length="274" mass="31216">MEKIVQNYLLLFLLGLGAVVTFQNTFLSIKKSFARNYGKTSDILRIICNFGNLSRFLLSIGYFMTPSDVTSTSCKALGYMYLISYHLLRESFFAFMLWTLYRMSSERKDLWIVVTFLLIQTSLLIPTLIFVQPVSILMTSPNQDNQVHTKQCDLLLTNQTLMKLELPKTILEMTIVIYVIFQLIYLKLYRNRRVAVETPTTCETTTNNTVTSTTATPNVLSARRPLKSSTVYWTATLAAEKKNVIFYNCSRQNGNVGSGNLKNSSNQLDGEAWP</sequence>
<evidence type="ECO:0000256" key="1">
    <source>
        <dbReference type="SAM" id="Phobius"/>
    </source>
</evidence>
<dbReference type="Proteomes" id="UP000789570">
    <property type="component" value="Unassembled WGS sequence"/>
</dbReference>
<reference evidence="2" key="1">
    <citation type="submission" date="2021-06" db="EMBL/GenBank/DDBJ databases">
        <authorList>
            <person name="Kallberg Y."/>
            <person name="Tangrot J."/>
            <person name="Rosling A."/>
        </authorList>
    </citation>
    <scope>NUCLEOTIDE SEQUENCE</scope>
    <source>
        <strain evidence="2">UK204</strain>
    </source>
</reference>
<feature type="transmembrane region" description="Helical" evidence="1">
    <location>
        <begin position="169"/>
        <end position="186"/>
    </location>
</feature>
<dbReference type="OrthoDB" id="2393256at2759"/>
<dbReference type="AlphaFoldDB" id="A0A9N8ZFL0"/>
<accession>A0A9N8ZFL0</accession>
<protein>
    <submittedName>
        <fullName evidence="2">10123_t:CDS:1</fullName>
    </submittedName>
</protein>
<comment type="caution">
    <text evidence="2">The sequence shown here is derived from an EMBL/GenBank/DDBJ whole genome shotgun (WGS) entry which is preliminary data.</text>
</comment>
<organism evidence="2 3">
    <name type="scientific">Funneliformis caledonium</name>
    <dbReference type="NCBI Taxonomy" id="1117310"/>
    <lineage>
        <taxon>Eukaryota</taxon>
        <taxon>Fungi</taxon>
        <taxon>Fungi incertae sedis</taxon>
        <taxon>Mucoromycota</taxon>
        <taxon>Glomeromycotina</taxon>
        <taxon>Glomeromycetes</taxon>
        <taxon>Glomerales</taxon>
        <taxon>Glomeraceae</taxon>
        <taxon>Funneliformis</taxon>
    </lineage>
</organism>
<evidence type="ECO:0000313" key="2">
    <source>
        <dbReference type="EMBL" id="CAG8494482.1"/>
    </source>
</evidence>
<evidence type="ECO:0000313" key="3">
    <source>
        <dbReference type="Proteomes" id="UP000789570"/>
    </source>
</evidence>
<proteinExistence type="predicted"/>
<keyword evidence="1" id="KW-1133">Transmembrane helix</keyword>
<name>A0A9N8ZFL0_9GLOM</name>
<feature type="transmembrane region" description="Helical" evidence="1">
    <location>
        <begin position="6"/>
        <end position="22"/>
    </location>
</feature>